<dbReference type="eggNOG" id="ENOG502QR13">
    <property type="taxonomic scope" value="Eukaryota"/>
</dbReference>
<keyword evidence="7" id="KW-0325">Glycoprotein</keyword>
<keyword evidence="4" id="KW-0735">Signal-anchor</keyword>
<evidence type="ECO:0000256" key="6">
    <source>
        <dbReference type="ARBA" id="ARBA00023136"/>
    </source>
</evidence>
<feature type="region of interest" description="Disordered" evidence="9">
    <location>
        <begin position="1"/>
        <end position="24"/>
    </location>
</feature>
<accession>D8Q877</accession>
<dbReference type="Pfam" id="PF03935">
    <property type="entry name" value="SKN1_KRE6_Sbg1"/>
    <property type="match status" value="1"/>
</dbReference>
<dbReference type="Gene3D" id="2.60.120.200">
    <property type="match status" value="2"/>
</dbReference>
<dbReference type="FunFam" id="2.60.120.200:FF:000140">
    <property type="entry name" value="Beta-glucan synthesis-associated protein"/>
    <property type="match status" value="1"/>
</dbReference>
<gene>
    <name evidence="12" type="ORF">SCHCODRAFT_77285</name>
</gene>
<dbReference type="Proteomes" id="UP000007431">
    <property type="component" value="Unassembled WGS sequence"/>
</dbReference>
<dbReference type="FunFam" id="2.60.120.200:FF:000135">
    <property type="entry name" value="Related to KRE6-glucan synthase subunit"/>
    <property type="match status" value="1"/>
</dbReference>
<dbReference type="GO" id="GO:0005886">
    <property type="term" value="C:plasma membrane"/>
    <property type="evidence" value="ECO:0007669"/>
    <property type="project" value="TreeGrafter"/>
</dbReference>
<protein>
    <submittedName>
        <fullName evidence="12">Glycoside hydrolase family 16 protein</fullName>
    </submittedName>
</protein>
<dbReference type="FunCoup" id="D8Q877">
    <property type="interactions" value="66"/>
</dbReference>
<keyword evidence="6 10" id="KW-0472">Membrane</keyword>
<evidence type="ECO:0000256" key="1">
    <source>
        <dbReference type="ARBA" id="ARBA00004606"/>
    </source>
</evidence>
<dbReference type="OMA" id="TAPFDDY"/>
<evidence type="ECO:0000259" key="11">
    <source>
        <dbReference type="PROSITE" id="PS51762"/>
    </source>
</evidence>
<dbReference type="GO" id="GO:0031505">
    <property type="term" value="P:fungal-type cell wall organization"/>
    <property type="evidence" value="ECO:0007669"/>
    <property type="project" value="TreeGrafter"/>
</dbReference>
<dbReference type="AlphaFoldDB" id="D8Q877"/>
<dbReference type="PROSITE" id="PS51762">
    <property type="entry name" value="GH16_2"/>
    <property type="match status" value="1"/>
</dbReference>
<organism evidence="13">
    <name type="scientific">Schizophyllum commune (strain H4-8 / FGSC 9210)</name>
    <name type="common">Split gill fungus</name>
    <dbReference type="NCBI Taxonomy" id="578458"/>
    <lineage>
        <taxon>Eukaryota</taxon>
        <taxon>Fungi</taxon>
        <taxon>Dikarya</taxon>
        <taxon>Basidiomycota</taxon>
        <taxon>Agaricomycotina</taxon>
        <taxon>Agaricomycetes</taxon>
        <taxon>Agaricomycetidae</taxon>
        <taxon>Agaricales</taxon>
        <taxon>Schizophyllaceae</taxon>
        <taxon>Schizophyllum</taxon>
    </lineage>
</organism>
<dbReference type="GO" id="GO:0006078">
    <property type="term" value="P:(1-&gt;6)-beta-D-glucan biosynthetic process"/>
    <property type="evidence" value="ECO:0007669"/>
    <property type="project" value="TreeGrafter"/>
</dbReference>
<evidence type="ECO:0000256" key="7">
    <source>
        <dbReference type="ARBA" id="ARBA00023180"/>
    </source>
</evidence>
<feature type="domain" description="GH16" evidence="11">
    <location>
        <begin position="182"/>
        <end position="552"/>
    </location>
</feature>
<evidence type="ECO:0000256" key="2">
    <source>
        <dbReference type="ARBA" id="ARBA00010962"/>
    </source>
</evidence>
<reference evidence="12 13" key="1">
    <citation type="journal article" date="2010" name="Nat. Biotechnol.">
        <title>Genome sequence of the model mushroom Schizophyllum commune.</title>
        <authorList>
            <person name="Ohm R.A."/>
            <person name="de Jong J.F."/>
            <person name="Lugones L.G."/>
            <person name="Aerts A."/>
            <person name="Kothe E."/>
            <person name="Stajich J.E."/>
            <person name="de Vries R.P."/>
            <person name="Record E."/>
            <person name="Levasseur A."/>
            <person name="Baker S.E."/>
            <person name="Bartholomew K.A."/>
            <person name="Coutinho P.M."/>
            <person name="Erdmann S."/>
            <person name="Fowler T.J."/>
            <person name="Gathman A.C."/>
            <person name="Lombard V."/>
            <person name="Henrissat B."/>
            <person name="Knabe N."/>
            <person name="Kuees U."/>
            <person name="Lilly W.W."/>
            <person name="Lindquist E."/>
            <person name="Lucas S."/>
            <person name="Magnuson J.K."/>
            <person name="Piumi F."/>
            <person name="Raudaskoski M."/>
            <person name="Salamov A."/>
            <person name="Schmutz J."/>
            <person name="Schwarze F.W.M.R."/>
            <person name="vanKuyk P.A."/>
            <person name="Horton J.S."/>
            <person name="Grigoriev I.V."/>
            <person name="Woesten H.A.B."/>
        </authorList>
    </citation>
    <scope>NUCLEOTIDE SEQUENCE [LARGE SCALE GENOMIC DNA]</scope>
    <source>
        <strain evidence="13">H4-8 / FGSC 9210</strain>
    </source>
</reference>
<name>D8Q877_SCHCM</name>
<dbReference type="EMBL" id="GL377307">
    <property type="protein sequence ID" value="EFI96145.1"/>
    <property type="molecule type" value="Genomic_DNA"/>
</dbReference>
<proteinExistence type="inferred from homology"/>
<comment type="similarity">
    <text evidence="2">Belongs to the SKN1/KRE6 family.</text>
</comment>
<keyword evidence="13" id="KW-1185">Reference proteome</keyword>
<dbReference type="InterPro" id="IPR013320">
    <property type="entry name" value="ConA-like_dom_sf"/>
</dbReference>
<dbReference type="InParanoid" id="D8Q877"/>
<feature type="transmembrane region" description="Helical" evidence="10">
    <location>
        <begin position="114"/>
        <end position="137"/>
    </location>
</feature>
<evidence type="ECO:0000313" key="12">
    <source>
        <dbReference type="EMBL" id="EFI96145.1"/>
    </source>
</evidence>
<comment type="subcellular location">
    <subcellularLocation>
        <location evidence="1">Membrane</location>
        <topology evidence="1">Single-pass type II membrane protein</topology>
    </subcellularLocation>
</comment>
<keyword evidence="3 10" id="KW-0812">Transmembrane</keyword>
<keyword evidence="8" id="KW-0961">Cell wall biogenesis/degradation</keyword>
<feature type="region of interest" description="Disordered" evidence="9">
    <location>
        <begin position="54"/>
        <end position="74"/>
    </location>
</feature>
<keyword evidence="12" id="KW-0378">Hydrolase</keyword>
<dbReference type="PANTHER" id="PTHR31361:SF15">
    <property type="entry name" value="GH16 DOMAIN-CONTAINING PROTEIN"/>
    <property type="match status" value="1"/>
</dbReference>
<dbReference type="VEuPathDB" id="FungiDB:SCHCODRAFT_02628288"/>
<feature type="region of interest" description="Disordered" evidence="9">
    <location>
        <begin position="80"/>
        <end position="99"/>
    </location>
</feature>
<dbReference type="InterPro" id="IPR000757">
    <property type="entry name" value="Beta-glucanase-like"/>
</dbReference>
<feature type="compositionally biased region" description="Polar residues" evidence="9">
    <location>
        <begin position="58"/>
        <end position="74"/>
    </location>
</feature>
<evidence type="ECO:0000256" key="10">
    <source>
        <dbReference type="SAM" id="Phobius"/>
    </source>
</evidence>
<dbReference type="SUPFAM" id="SSF49899">
    <property type="entry name" value="Concanavalin A-like lectins/glucanases"/>
    <property type="match status" value="1"/>
</dbReference>
<evidence type="ECO:0000256" key="5">
    <source>
        <dbReference type="ARBA" id="ARBA00022989"/>
    </source>
</evidence>
<evidence type="ECO:0000256" key="4">
    <source>
        <dbReference type="ARBA" id="ARBA00022968"/>
    </source>
</evidence>
<dbReference type="HOGENOM" id="CLU_010811_4_3_1"/>
<evidence type="ECO:0000256" key="9">
    <source>
        <dbReference type="SAM" id="MobiDB-lite"/>
    </source>
</evidence>
<sequence>MSSRYSALPPSSSSGDMSSPSASSAYMSRAVANGSVGAGYGPYSYHPPSSAGYPANPRFSSASTGSDANSTARLAQASESLPANAYSSGPDADDALHDPRKLDTSFTPFSARGWVNAFALAALVSGLLMLFLGYPIYDAVGHPAVAYSGYNLGGINGSGQIPDLNLRQLIDPDTPEDVLTRKGNDGKSYHLVFSDEFEQEDRTFYPGDDPYWEAMDYHYWPTGDLEWYDPKAVTTKAGKLVLTMTQQWTHDLNFQSGMLQSWNKFCFTTGYVEVKLSLPGTHASPGYWPGVWTMGNLGRAGYGATTDGMWPYSYDACDTGALPNQTNTDKGIDTSESGPNGDNLSWLPGQRLSACTCKGEDHPGPSCFLGRAAPEIDMLEAQIDVSNFRGQASQSFQVAPFDEKYRIVEDVSVCTLYDESITEWNSYRGANLQQACSALSYFPDDAYNEGVTVDQDQSGMTVGMEYWSDPDNRDDGYITWFINDKATWTLPATAIPARSDLDMSQRLIAEEPMYMVLNLGISPGFQQQDYEHMEFPAYMHVDYVRVYQRDDAPDEYIGCSPPRHPTKDYIADHLNAYMDMNLTTWDAAGYSVPKNAILDGC</sequence>
<dbReference type="GO" id="GO:0015926">
    <property type="term" value="F:glucosidase activity"/>
    <property type="evidence" value="ECO:0007669"/>
    <property type="project" value="TreeGrafter"/>
</dbReference>
<dbReference type="GO" id="GO:0005789">
    <property type="term" value="C:endoplasmic reticulum membrane"/>
    <property type="evidence" value="ECO:0007669"/>
    <property type="project" value="TreeGrafter"/>
</dbReference>
<evidence type="ECO:0000256" key="3">
    <source>
        <dbReference type="ARBA" id="ARBA00022692"/>
    </source>
</evidence>
<evidence type="ECO:0000313" key="13">
    <source>
        <dbReference type="Proteomes" id="UP000007431"/>
    </source>
</evidence>
<dbReference type="PANTHER" id="PTHR31361">
    <property type="entry name" value="BETA-GLUCAN SYNTHESIS-ASSOCIATED PROTEIN KRE6-RELATED"/>
    <property type="match status" value="1"/>
</dbReference>
<evidence type="ECO:0000256" key="8">
    <source>
        <dbReference type="ARBA" id="ARBA00023316"/>
    </source>
</evidence>
<dbReference type="InterPro" id="IPR005629">
    <property type="entry name" value="Skn1/Kre6/Sbg1"/>
</dbReference>
<keyword evidence="5 10" id="KW-1133">Transmembrane helix</keyword>